<dbReference type="SUPFAM" id="SSF103190">
    <property type="entry name" value="Sensory domain-like"/>
    <property type="match status" value="1"/>
</dbReference>
<organism evidence="15 16">
    <name type="scientific">Actibacterium lipolyticum</name>
    <dbReference type="NCBI Taxonomy" id="1524263"/>
    <lineage>
        <taxon>Bacteria</taxon>
        <taxon>Pseudomonadati</taxon>
        <taxon>Pseudomonadota</taxon>
        <taxon>Alphaproteobacteria</taxon>
        <taxon>Rhodobacterales</taxon>
        <taxon>Roseobacteraceae</taxon>
        <taxon>Actibacterium</taxon>
    </lineage>
</organism>
<evidence type="ECO:0000256" key="9">
    <source>
        <dbReference type="ARBA" id="ARBA00022989"/>
    </source>
</evidence>
<evidence type="ECO:0000256" key="1">
    <source>
        <dbReference type="ARBA" id="ARBA00000085"/>
    </source>
</evidence>
<dbReference type="Pfam" id="PF00512">
    <property type="entry name" value="HisKA"/>
    <property type="match status" value="1"/>
</dbReference>
<dbReference type="GO" id="GO:0000155">
    <property type="term" value="F:phosphorelay sensor kinase activity"/>
    <property type="evidence" value="ECO:0007669"/>
    <property type="project" value="InterPro"/>
</dbReference>
<evidence type="ECO:0000256" key="7">
    <source>
        <dbReference type="ARBA" id="ARBA00022692"/>
    </source>
</evidence>
<dbReference type="Pfam" id="PF02518">
    <property type="entry name" value="HATPase_c"/>
    <property type="match status" value="1"/>
</dbReference>
<dbReference type="SMART" id="SM00388">
    <property type="entry name" value="HisKA"/>
    <property type="match status" value="1"/>
</dbReference>
<dbReference type="InterPro" id="IPR003661">
    <property type="entry name" value="HisK_dim/P_dom"/>
</dbReference>
<dbReference type="SUPFAM" id="SSF55874">
    <property type="entry name" value="ATPase domain of HSP90 chaperone/DNA topoisomerase II/histidine kinase"/>
    <property type="match status" value="1"/>
</dbReference>
<protein>
    <recommendedName>
        <fullName evidence="3">histidine kinase</fullName>
        <ecNumber evidence="3">2.7.13.3</ecNumber>
    </recommendedName>
</protein>
<keyword evidence="6 15" id="KW-0808">Transferase</keyword>
<feature type="transmembrane region" description="Helical" evidence="12">
    <location>
        <begin position="330"/>
        <end position="352"/>
    </location>
</feature>
<dbReference type="InterPro" id="IPR004358">
    <property type="entry name" value="Sig_transdc_His_kin-like_C"/>
</dbReference>
<dbReference type="EC" id="2.7.13.3" evidence="3"/>
<reference evidence="16" key="1">
    <citation type="submission" date="2017-05" db="EMBL/GenBank/DDBJ databases">
        <authorList>
            <person name="Rodrigo-Torres L."/>
            <person name="Arahal R. D."/>
            <person name="Lucena T."/>
        </authorList>
    </citation>
    <scope>NUCLEOTIDE SEQUENCE [LARGE SCALE GENOMIC DNA]</scope>
    <source>
        <strain evidence="16">CECT 8621</strain>
    </source>
</reference>
<dbReference type="CDD" id="cd00082">
    <property type="entry name" value="HisKA"/>
    <property type="match status" value="1"/>
</dbReference>
<evidence type="ECO:0000256" key="4">
    <source>
        <dbReference type="ARBA" id="ARBA00022475"/>
    </source>
</evidence>
<dbReference type="Pfam" id="PF00672">
    <property type="entry name" value="HAMP"/>
    <property type="match status" value="1"/>
</dbReference>
<dbReference type="Proteomes" id="UP000202922">
    <property type="component" value="Unassembled WGS sequence"/>
</dbReference>
<dbReference type="Gene3D" id="3.30.565.10">
    <property type="entry name" value="Histidine kinase-like ATPase, C-terminal domain"/>
    <property type="match status" value="1"/>
</dbReference>
<dbReference type="CDD" id="cd06225">
    <property type="entry name" value="HAMP"/>
    <property type="match status" value="1"/>
</dbReference>
<dbReference type="Pfam" id="PF17202">
    <property type="entry name" value="sCache_3_3"/>
    <property type="match status" value="1"/>
</dbReference>
<sequence length="671" mass="73257">MPKHRRSNDRALGFPRTVRFRLLLIALLPMLVVLPLLLGTTVANWVRRFDELSIAKVNSELTIAHQHLAGILETRGAGIVALGQSGAFERRIAAQDNAAVAVFLDQKRAELGLDFLYFMERGGRVTSSPHVGNPAGLEKWPVVQAALSGSHRAEIDIFEASDLAQFSPALAERASFALVPTEAAVPTERSEETRGMIVHAAAPAAGGALVGGLLLNRNLGFIDTINDLVYPAASLTEGSQGTATLFLEDVRISTNVRLFEDVRALGTRVSAVVRAAVLDEGRVWLDRAFVVNDWYVSAYEPIVDSYGKRVGMLYVGFLDTPFFEAKRQTVLTIAIAFFLIVLASVPIFLRWARAIFSPLERMTATIARVEAGDLGARSGVDSSDDEIGRVAAHLDTLLDQLQERDRRLRDWAEALESRVAERTHDLQEANKELEVTTRQLIVSEKLAAIGEITAGVAHEINNPVAVIQGNLEVIRDELGEGAKPWKTEFTLIQEQIQNVNILVSKLLEFARPEEYAGTVEGYNPDDAVRDSVPLVHHLLTKGDIEIVLNLSSQQTVSMNRTELQQVLVNLFVNAIQAMEDGGVLTVASRDMPRGEAPGVLIEVTDTGVGMQDTVLKRVFDPFYTTKRSEGTGLGLSISRKLIARVGGDITAESTPGKGTTFLIWLPAQGRP</sequence>
<evidence type="ECO:0000256" key="10">
    <source>
        <dbReference type="ARBA" id="ARBA00023136"/>
    </source>
</evidence>
<dbReference type="SUPFAM" id="SSF47384">
    <property type="entry name" value="Homodimeric domain of signal transducing histidine kinase"/>
    <property type="match status" value="1"/>
</dbReference>
<dbReference type="PROSITE" id="PS50109">
    <property type="entry name" value="HIS_KIN"/>
    <property type="match status" value="1"/>
</dbReference>
<evidence type="ECO:0000256" key="5">
    <source>
        <dbReference type="ARBA" id="ARBA00022553"/>
    </source>
</evidence>
<feature type="coiled-coil region" evidence="11">
    <location>
        <begin position="412"/>
        <end position="446"/>
    </location>
</feature>
<dbReference type="InterPro" id="IPR003594">
    <property type="entry name" value="HATPase_dom"/>
</dbReference>
<keyword evidence="9 12" id="KW-1133">Transmembrane helix</keyword>
<dbReference type="InterPro" id="IPR029151">
    <property type="entry name" value="Sensor-like_sf"/>
</dbReference>
<dbReference type="SUPFAM" id="SSF158472">
    <property type="entry name" value="HAMP domain-like"/>
    <property type="match status" value="1"/>
</dbReference>
<keyword evidence="5" id="KW-0597">Phosphoprotein</keyword>
<evidence type="ECO:0000256" key="8">
    <source>
        <dbReference type="ARBA" id="ARBA00022777"/>
    </source>
</evidence>
<dbReference type="PANTHER" id="PTHR43065">
    <property type="entry name" value="SENSOR HISTIDINE KINASE"/>
    <property type="match status" value="1"/>
</dbReference>
<dbReference type="InterPro" id="IPR036097">
    <property type="entry name" value="HisK_dim/P_sf"/>
</dbReference>
<proteinExistence type="predicted"/>
<evidence type="ECO:0000259" key="13">
    <source>
        <dbReference type="PROSITE" id="PS50109"/>
    </source>
</evidence>
<dbReference type="GO" id="GO:0005886">
    <property type="term" value="C:plasma membrane"/>
    <property type="evidence" value="ECO:0007669"/>
    <property type="project" value="UniProtKB-SubCell"/>
</dbReference>
<dbReference type="InterPro" id="IPR005467">
    <property type="entry name" value="His_kinase_dom"/>
</dbReference>
<keyword evidence="4" id="KW-1003">Cell membrane</keyword>
<evidence type="ECO:0000313" key="16">
    <source>
        <dbReference type="Proteomes" id="UP000202922"/>
    </source>
</evidence>
<evidence type="ECO:0000256" key="3">
    <source>
        <dbReference type="ARBA" id="ARBA00012438"/>
    </source>
</evidence>
<name>A0A238KNJ3_9RHOB</name>
<dbReference type="PROSITE" id="PS50885">
    <property type="entry name" value="HAMP"/>
    <property type="match status" value="1"/>
</dbReference>
<keyword evidence="16" id="KW-1185">Reference proteome</keyword>
<dbReference type="SMART" id="SM00387">
    <property type="entry name" value="HATPase_c"/>
    <property type="match status" value="1"/>
</dbReference>
<dbReference type="Gene3D" id="6.10.340.10">
    <property type="match status" value="1"/>
</dbReference>
<dbReference type="PRINTS" id="PR00344">
    <property type="entry name" value="BCTRLSENSOR"/>
</dbReference>
<evidence type="ECO:0000313" key="15">
    <source>
        <dbReference type="EMBL" id="SMX44298.1"/>
    </source>
</evidence>
<evidence type="ECO:0000256" key="6">
    <source>
        <dbReference type="ARBA" id="ARBA00022679"/>
    </source>
</evidence>
<keyword evidence="7 12" id="KW-0812">Transmembrane</keyword>
<dbReference type="Gene3D" id="1.10.287.130">
    <property type="match status" value="1"/>
</dbReference>
<dbReference type="InterPro" id="IPR036890">
    <property type="entry name" value="HATPase_C_sf"/>
</dbReference>
<evidence type="ECO:0000256" key="11">
    <source>
        <dbReference type="SAM" id="Coils"/>
    </source>
</evidence>
<evidence type="ECO:0000259" key="14">
    <source>
        <dbReference type="PROSITE" id="PS50885"/>
    </source>
</evidence>
<dbReference type="SMART" id="SM00304">
    <property type="entry name" value="HAMP"/>
    <property type="match status" value="1"/>
</dbReference>
<accession>A0A238KNJ3</accession>
<dbReference type="InterPro" id="IPR003660">
    <property type="entry name" value="HAMP_dom"/>
</dbReference>
<evidence type="ECO:0000256" key="12">
    <source>
        <dbReference type="SAM" id="Phobius"/>
    </source>
</evidence>
<gene>
    <name evidence="15" type="primary">kinE</name>
    <name evidence="15" type="ORF">COL8621_02521</name>
</gene>
<dbReference type="RefSeq" id="WP_207652088.1">
    <property type="nucleotide sequence ID" value="NZ_FXYE01000002.1"/>
</dbReference>
<feature type="domain" description="HAMP" evidence="14">
    <location>
        <begin position="353"/>
        <end position="406"/>
    </location>
</feature>
<dbReference type="EMBL" id="FXYE01000002">
    <property type="protein sequence ID" value="SMX44298.1"/>
    <property type="molecule type" value="Genomic_DNA"/>
</dbReference>
<dbReference type="PANTHER" id="PTHR43065:SF22">
    <property type="entry name" value="HISTIDINE KINASE"/>
    <property type="match status" value="1"/>
</dbReference>
<keyword evidence="8 15" id="KW-0418">Kinase</keyword>
<evidence type="ECO:0000256" key="2">
    <source>
        <dbReference type="ARBA" id="ARBA00004651"/>
    </source>
</evidence>
<dbReference type="AlphaFoldDB" id="A0A238KNJ3"/>
<keyword evidence="10 12" id="KW-0472">Membrane</keyword>
<feature type="domain" description="Histidine kinase" evidence="13">
    <location>
        <begin position="455"/>
        <end position="669"/>
    </location>
</feature>
<keyword evidence="11" id="KW-0175">Coiled coil</keyword>
<dbReference type="InterPro" id="IPR033463">
    <property type="entry name" value="sCache_3"/>
</dbReference>
<comment type="subcellular location">
    <subcellularLocation>
        <location evidence="2">Cell membrane</location>
        <topology evidence="2">Multi-pass membrane protein</topology>
    </subcellularLocation>
</comment>
<comment type="catalytic activity">
    <reaction evidence="1">
        <text>ATP + protein L-histidine = ADP + protein N-phospho-L-histidine.</text>
        <dbReference type="EC" id="2.7.13.3"/>
    </reaction>
</comment>